<keyword evidence="3" id="KW-1185">Reference proteome</keyword>
<name>A0ABN8YM69_RANTA</name>
<dbReference type="Proteomes" id="UP001176941">
    <property type="component" value="Chromosome 21"/>
</dbReference>
<dbReference type="EMBL" id="OX459957">
    <property type="protein sequence ID" value="CAI9162667.1"/>
    <property type="molecule type" value="Genomic_DNA"/>
</dbReference>
<gene>
    <name evidence="2" type="ORF">MRATA1EN1_LOCUS11629</name>
</gene>
<accession>A0ABN8YM69</accession>
<protein>
    <submittedName>
        <fullName evidence="2">Uncharacterized protein</fullName>
    </submittedName>
</protein>
<reference evidence="2" key="1">
    <citation type="submission" date="2023-04" db="EMBL/GenBank/DDBJ databases">
        <authorList>
            <consortium name="ELIXIR-Norway"/>
        </authorList>
    </citation>
    <scope>NUCLEOTIDE SEQUENCE [LARGE SCALE GENOMIC DNA]</scope>
</reference>
<proteinExistence type="predicted"/>
<evidence type="ECO:0000313" key="2">
    <source>
        <dbReference type="EMBL" id="CAI9162667.1"/>
    </source>
</evidence>
<feature type="region of interest" description="Disordered" evidence="1">
    <location>
        <begin position="88"/>
        <end position="132"/>
    </location>
</feature>
<sequence length="132" mass="14420">MSTSQPPELCSGIKNEKNTLEREGGWDVFCGPVSTYNSHFRTTREDTPAEPQGLALFRRRTPVPNPSCLSKLHYSSCYLATTFSPNQDHHAYTPPAKAKLSGFTGGSVKKNPPAEDTGSIPDPGRSHMLQSN</sequence>
<organism evidence="2 3">
    <name type="scientific">Rangifer tarandus platyrhynchus</name>
    <name type="common">Svalbard reindeer</name>
    <dbReference type="NCBI Taxonomy" id="3082113"/>
    <lineage>
        <taxon>Eukaryota</taxon>
        <taxon>Metazoa</taxon>
        <taxon>Chordata</taxon>
        <taxon>Craniata</taxon>
        <taxon>Vertebrata</taxon>
        <taxon>Euteleostomi</taxon>
        <taxon>Mammalia</taxon>
        <taxon>Eutheria</taxon>
        <taxon>Laurasiatheria</taxon>
        <taxon>Artiodactyla</taxon>
        <taxon>Ruminantia</taxon>
        <taxon>Pecora</taxon>
        <taxon>Cervidae</taxon>
        <taxon>Odocoileinae</taxon>
        <taxon>Rangifer</taxon>
    </lineage>
</organism>
<evidence type="ECO:0000256" key="1">
    <source>
        <dbReference type="SAM" id="MobiDB-lite"/>
    </source>
</evidence>
<evidence type="ECO:0000313" key="3">
    <source>
        <dbReference type="Proteomes" id="UP001176941"/>
    </source>
</evidence>